<dbReference type="Gene3D" id="3.40.50.300">
    <property type="entry name" value="P-loop containing nucleotide triphosphate hydrolases"/>
    <property type="match status" value="1"/>
</dbReference>
<dbReference type="Gene3D" id="3.90.1740.10">
    <property type="entry name" value="2',3'-cyclic nucleotide 3'-phosphodiesterase superfamily"/>
    <property type="match status" value="1"/>
</dbReference>
<dbReference type="GO" id="GO:0004113">
    <property type="term" value="F:2',3'-cyclic-nucleotide 3'-phosphodiesterase activity"/>
    <property type="evidence" value="ECO:0007669"/>
    <property type="project" value="InterPro"/>
</dbReference>
<dbReference type="AlphaFoldDB" id="A0A8X6N7M8"/>
<dbReference type="SUPFAM" id="SSF52540">
    <property type="entry name" value="P-loop containing nucleoside triphosphate hydrolases"/>
    <property type="match status" value="1"/>
</dbReference>
<dbReference type="Proteomes" id="UP000887013">
    <property type="component" value="Unassembled WGS sequence"/>
</dbReference>
<dbReference type="GO" id="GO:0016020">
    <property type="term" value="C:membrane"/>
    <property type="evidence" value="ECO:0007669"/>
    <property type="project" value="InterPro"/>
</dbReference>
<dbReference type="OrthoDB" id="3231855at2759"/>
<evidence type="ECO:0000313" key="2">
    <source>
        <dbReference type="EMBL" id="GFS99258.1"/>
    </source>
</evidence>
<evidence type="ECO:0000256" key="1">
    <source>
        <dbReference type="SAM" id="Phobius"/>
    </source>
</evidence>
<protein>
    <recommendedName>
        <fullName evidence="4">2',3'-cyclic-nucleotide 3'-phosphodiesterase</fullName>
    </recommendedName>
</protein>
<proteinExistence type="predicted"/>
<dbReference type="Pfam" id="PF13671">
    <property type="entry name" value="AAA_33"/>
    <property type="match status" value="1"/>
</dbReference>
<keyword evidence="3" id="KW-1185">Reference proteome</keyword>
<accession>A0A8X6N7M8</accession>
<dbReference type="PANTHER" id="PTHR10156">
    <property type="entry name" value="2',3'-CYCLIC-NUCLEOTIDE 3'-PHOSPHODIESTERASE"/>
    <property type="match status" value="1"/>
</dbReference>
<keyword evidence="1" id="KW-1133">Transmembrane helix</keyword>
<dbReference type="GO" id="GO:0005737">
    <property type="term" value="C:cytoplasm"/>
    <property type="evidence" value="ECO:0007669"/>
    <property type="project" value="TreeGrafter"/>
</dbReference>
<keyword evidence="1" id="KW-0472">Membrane</keyword>
<comment type="caution">
    <text evidence="2">The sequence shown here is derived from an EMBL/GenBank/DDBJ whole genome shotgun (WGS) entry which is preliminary data.</text>
</comment>
<reference evidence="2" key="1">
    <citation type="submission" date="2020-08" db="EMBL/GenBank/DDBJ databases">
        <title>Multicomponent nature underlies the extraordinary mechanical properties of spider dragline silk.</title>
        <authorList>
            <person name="Kono N."/>
            <person name="Nakamura H."/>
            <person name="Mori M."/>
            <person name="Yoshida Y."/>
            <person name="Ohtoshi R."/>
            <person name="Malay A.D."/>
            <person name="Moran D.A.P."/>
            <person name="Tomita M."/>
            <person name="Numata K."/>
            <person name="Arakawa K."/>
        </authorList>
    </citation>
    <scope>NUCLEOTIDE SEQUENCE</scope>
</reference>
<evidence type="ECO:0008006" key="4">
    <source>
        <dbReference type="Google" id="ProtNLM"/>
    </source>
</evidence>
<dbReference type="GO" id="GO:0009214">
    <property type="term" value="P:cyclic nucleotide catabolic process"/>
    <property type="evidence" value="ECO:0007669"/>
    <property type="project" value="InterPro"/>
</dbReference>
<gene>
    <name evidence="2" type="primary">AVEN_36325_1</name>
    <name evidence="2" type="ORF">NPIL_563531</name>
</gene>
<sequence>MASNSFEENVNPSAITVKKLAKARKKFTLGSDVDPDVVFDYQFLINKETVSYIQEHGKFMFLIRGPPGTGKATLSEMITEKYPKAAFCCADDYFKNSFASPTRSKDSLKLSHDYCRKKADTACANNTRLIIVQNTHMRKWEMQYYLNLAACYNYVVIMAITLYRFDVTPQSLLANNTDGLEYSYFRKRLQQWEDIPPTLTGWFLCPKDASYLQYLALNTLKSLIGDGKFCRIFELYDTDAVVNYFKARRLQICLAGYATDSLEMKEHYKSNIVQYLYGKCFTIQILGYHITLSGMSAIVRVDDVMELLMYEGKNKFSRNCDFSNYMNALGINNNKFEHEKTIAFKDQSEPPETATVVLEEWKEDEGINASKCSFIHLAQKNDDAFEIGKLRKKIKASLFAASDDKGQIPDASYIELDCGTKVCRMQENEWLVKAPMKISIQSLFTGLYI</sequence>
<dbReference type="EMBL" id="BMAW01006541">
    <property type="protein sequence ID" value="GFS99258.1"/>
    <property type="molecule type" value="Genomic_DNA"/>
</dbReference>
<evidence type="ECO:0000313" key="3">
    <source>
        <dbReference type="Proteomes" id="UP000887013"/>
    </source>
</evidence>
<feature type="transmembrane region" description="Helical" evidence="1">
    <location>
        <begin position="144"/>
        <end position="165"/>
    </location>
</feature>
<organism evidence="2 3">
    <name type="scientific">Nephila pilipes</name>
    <name type="common">Giant wood spider</name>
    <name type="synonym">Nephila maculata</name>
    <dbReference type="NCBI Taxonomy" id="299642"/>
    <lineage>
        <taxon>Eukaryota</taxon>
        <taxon>Metazoa</taxon>
        <taxon>Ecdysozoa</taxon>
        <taxon>Arthropoda</taxon>
        <taxon>Chelicerata</taxon>
        <taxon>Arachnida</taxon>
        <taxon>Araneae</taxon>
        <taxon>Araneomorphae</taxon>
        <taxon>Entelegynae</taxon>
        <taxon>Araneoidea</taxon>
        <taxon>Nephilidae</taxon>
        <taxon>Nephila</taxon>
    </lineage>
</organism>
<dbReference type="InterPro" id="IPR008431">
    <property type="entry name" value="CNPase"/>
</dbReference>
<dbReference type="PANTHER" id="PTHR10156:SF0">
    <property type="entry name" value="2',3'-CYCLIC-NUCLEOTIDE 3'-PHOSPHODIESTERASE"/>
    <property type="match status" value="1"/>
</dbReference>
<keyword evidence="1" id="KW-0812">Transmembrane</keyword>
<name>A0A8X6N7M8_NEPPI</name>
<dbReference type="InterPro" id="IPR027417">
    <property type="entry name" value="P-loop_NTPase"/>
</dbReference>